<dbReference type="EMBL" id="BLJN01000003">
    <property type="protein sequence ID" value="GFE81187.1"/>
    <property type="molecule type" value="Genomic_DNA"/>
</dbReference>
<dbReference type="Proteomes" id="UP000445000">
    <property type="component" value="Unassembled WGS sequence"/>
</dbReference>
<proteinExistence type="predicted"/>
<protein>
    <recommendedName>
        <fullName evidence="4">Outer membrane protein beta-barrel domain-containing protein</fullName>
    </recommendedName>
</protein>
<evidence type="ECO:0000256" key="1">
    <source>
        <dbReference type="SAM" id="SignalP"/>
    </source>
</evidence>
<dbReference type="AlphaFoldDB" id="A0A829YD28"/>
<gene>
    <name evidence="2" type="ORF">GCM10011487_31870</name>
</gene>
<comment type="caution">
    <text evidence="2">The sequence shown here is derived from an EMBL/GenBank/DDBJ whole genome shotgun (WGS) entry which is preliminary data.</text>
</comment>
<organism evidence="2 3">
    <name type="scientific">Steroidobacter agaridevorans</name>
    <dbReference type="NCBI Taxonomy" id="2695856"/>
    <lineage>
        <taxon>Bacteria</taxon>
        <taxon>Pseudomonadati</taxon>
        <taxon>Pseudomonadota</taxon>
        <taxon>Gammaproteobacteria</taxon>
        <taxon>Steroidobacterales</taxon>
        <taxon>Steroidobacteraceae</taxon>
        <taxon>Steroidobacter</taxon>
    </lineage>
</organism>
<name>A0A829YD28_9GAMM</name>
<keyword evidence="3" id="KW-1185">Reference proteome</keyword>
<evidence type="ECO:0000313" key="3">
    <source>
        <dbReference type="Proteomes" id="UP000445000"/>
    </source>
</evidence>
<dbReference type="RefSeq" id="WP_161812870.1">
    <property type="nucleotide sequence ID" value="NZ_BLJN01000003.1"/>
</dbReference>
<accession>A0A829YD28</accession>
<feature type="chain" id="PRO_5032470309" description="Outer membrane protein beta-barrel domain-containing protein" evidence="1">
    <location>
        <begin position="29"/>
        <end position="191"/>
    </location>
</feature>
<keyword evidence="1" id="KW-0732">Signal</keyword>
<sequence length="191" mass="20683">MFADIMMRLGVLSSIAAFCLCIPMHGAAAPVSVNATAGAAFAGEAVNVALLEIRRDVTAHFSLAAAAGYLDVAGGRDEGQLRLMAIGTWNIHGWAIDNRHLLSLSTESVERYRIRARVARPGLFGLRSLSARAFDEGFVDLDGAGFIRNNIALGVGFELNRAVLAEFYRVWEGNRDAPNDRYVLGLVTVRF</sequence>
<evidence type="ECO:0000313" key="2">
    <source>
        <dbReference type="EMBL" id="GFE81187.1"/>
    </source>
</evidence>
<evidence type="ECO:0008006" key="4">
    <source>
        <dbReference type="Google" id="ProtNLM"/>
    </source>
</evidence>
<feature type="signal peptide" evidence="1">
    <location>
        <begin position="1"/>
        <end position="28"/>
    </location>
</feature>
<reference evidence="3" key="1">
    <citation type="submission" date="2020-01" db="EMBL/GenBank/DDBJ databases">
        <title>'Steroidobacter agaridevorans' sp. nov., agar-degrading bacteria isolated from rhizosphere soils.</title>
        <authorList>
            <person name="Ikenaga M."/>
            <person name="Kataoka M."/>
            <person name="Murouchi A."/>
            <person name="Katsuragi S."/>
            <person name="Sakai M."/>
        </authorList>
    </citation>
    <scope>NUCLEOTIDE SEQUENCE [LARGE SCALE GENOMIC DNA]</scope>
    <source>
        <strain evidence="3">YU21-B</strain>
    </source>
</reference>